<gene>
    <name evidence="3" type="ORF">AAG570_010579</name>
</gene>
<keyword evidence="4" id="KW-1185">Reference proteome</keyword>
<feature type="compositionally biased region" description="Polar residues" evidence="2">
    <location>
        <begin position="788"/>
        <end position="810"/>
    </location>
</feature>
<dbReference type="PANTHER" id="PTHR44927:SF1">
    <property type="entry name" value="FK506-BINDING PROTEIN 15"/>
    <property type="match status" value="1"/>
</dbReference>
<comment type="caution">
    <text evidence="3">The sequence shown here is derived from an EMBL/GenBank/DDBJ whole genome shotgun (WGS) entry which is preliminary data.</text>
</comment>
<evidence type="ECO:0000256" key="2">
    <source>
        <dbReference type="SAM" id="MobiDB-lite"/>
    </source>
</evidence>
<dbReference type="EMBL" id="JBFDAA010000005">
    <property type="protein sequence ID" value="KAL1132627.1"/>
    <property type="molecule type" value="Genomic_DNA"/>
</dbReference>
<dbReference type="PANTHER" id="PTHR44927">
    <property type="entry name" value="FK506-BINDING PROTEIN 15"/>
    <property type="match status" value="1"/>
</dbReference>
<dbReference type="AlphaFoldDB" id="A0ABD0YYX9"/>
<accession>A0ABD0YYX9</accession>
<dbReference type="Proteomes" id="UP001558652">
    <property type="component" value="Unassembled WGS sequence"/>
</dbReference>
<evidence type="ECO:0000256" key="1">
    <source>
        <dbReference type="SAM" id="Coils"/>
    </source>
</evidence>
<evidence type="ECO:0000313" key="3">
    <source>
        <dbReference type="EMBL" id="KAL1132627.1"/>
    </source>
</evidence>
<feature type="coiled-coil region" evidence="1">
    <location>
        <begin position="564"/>
        <end position="644"/>
    </location>
</feature>
<feature type="coiled-coil region" evidence="1">
    <location>
        <begin position="480"/>
        <end position="538"/>
    </location>
</feature>
<feature type="region of interest" description="Disordered" evidence="2">
    <location>
        <begin position="719"/>
        <end position="847"/>
    </location>
</feature>
<feature type="region of interest" description="Disordered" evidence="2">
    <location>
        <begin position="952"/>
        <end position="1015"/>
    </location>
</feature>
<name>A0ABD0YYX9_9HEMI</name>
<sequence length="1015" mass="112897">MFGGESVDDFTIINPDSKANLAKLFEPGYSSYSPPKEPKMKSVAARPLLMVYVGKTVEAFKMENGKYKSYGKVGAALLKDEGQNFFQLYVYRNDERKIISINITPAFKFTVHENNYAMFSDRGGSAWYLRFDKASEMADFCKEVGLARWWSSEGKSKQLVQDIALGNGDKCIESGDRIVALYRPIPIGPDKQLCSELPKRNIVSSADEVGLIGAFIKSSRVVIMSHENLGNWKRAVPKGYSLMLEIQVEEILKQEVQQKLDPQASVNFTGRKQPDKTTENQAKQNLVARMARMGQLVPFPNFPSGDSDNRLDNEPPADHLILPSVLQEGAVAMPADDVEFKPQVEVKPTNPAVEVRETERCNVPLQYARPVIPIEEHLRTYATEFSINTQINVLFTEMRASNAELRMSMTRINDRIDALTHKVELSNDGTSNKLDAVHKHLEALTASHRQMHSHINERFGLLNCGQESEPSQKHKETAKSVTDNAEIERLKNENRELEEYLKAANAASDALQVKVSELKESIEMNEKQKELMENLRETQVKCCQTEMKGDHHCDDCKCKAAERAKTLQTTIKTLEDRNSSLETSNVQLGNKVAALNSELETISKEKYGLEEKFCRDKEDYCQRITDLENELVKLKVEFNNLVAKSTVGDVSNAIEPIPDITEMVKKLMNMTYRSLKSQLSKDTDIATFVQCSLAETLRMVTNNYLEQFADQREKCSVSRESPQATLHLNSEPSSTTVNTPSSYNLPQPTSNSSAALTSYGETSGSETKRFSPTNSPLPNPPERRLSNSEHNPNNLGPTLGQVQDMNSVPENTGPYEDSALIESTQSSLSMDNVQNENSVNSQDSSTFESGDLEVAANVKVPHSSEMKVSLDIASRKPPVPSRRNLDKESKPDVECHLNSNVSSLTSDISVAGSEDLNKPGTAEVKVSLEIASPSSSSSYPFVPLISSEPPPVMISPSPSPTNFASLGESVGDIKIPESSGDHETGVQKSNVEVWRQQPPPLFSDDSDDELRWWTK</sequence>
<evidence type="ECO:0000313" key="4">
    <source>
        <dbReference type="Proteomes" id="UP001558652"/>
    </source>
</evidence>
<protein>
    <submittedName>
        <fullName evidence="3">Uncharacterized protein</fullName>
    </submittedName>
</protein>
<proteinExistence type="predicted"/>
<feature type="compositionally biased region" description="Polar residues" evidence="2">
    <location>
        <begin position="821"/>
        <end position="847"/>
    </location>
</feature>
<feature type="compositionally biased region" description="Polar residues" evidence="2">
    <location>
        <begin position="719"/>
        <end position="774"/>
    </location>
</feature>
<keyword evidence="1" id="KW-0175">Coiled coil</keyword>
<reference evidence="3 4" key="1">
    <citation type="submission" date="2024-07" db="EMBL/GenBank/DDBJ databases">
        <title>Chromosome-level genome assembly of the water stick insect Ranatra chinensis (Heteroptera: Nepidae).</title>
        <authorList>
            <person name="Liu X."/>
        </authorList>
    </citation>
    <scope>NUCLEOTIDE SEQUENCE [LARGE SCALE GENOMIC DNA]</scope>
    <source>
        <strain evidence="3">Cailab_2021Rc</strain>
        <tissue evidence="3">Muscle</tissue>
    </source>
</reference>
<organism evidence="3 4">
    <name type="scientific">Ranatra chinensis</name>
    <dbReference type="NCBI Taxonomy" id="642074"/>
    <lineage>
        <taxon>Eukaryota</taxon>
        <taxon>Metazoa</taxon>
        <taxon>Ecdysozoa</taxon>
        <taxon>Arthropoda</taxon>
        <taxon>Hexapoda</taxon>
        <taxon>Insecta</taxon>
        <taxon>Pterygota</taxon>
        <taxon>Neoptera</taxon>
        <taxon>Paraneoptera</taxon>
        <taxon>Hemiptera</taxon>
        <taxon>Heteroptera</taxon>
        <taxon>Panheteroptera</taxon>
        <taxon>Nepomorpha</taxon>
        <taxon>Nepidae</taxon>
        <taxon>Ranatrinae</taxon>
        <taxon>Ranatra</taxon>
    </lineage>
</organism>